<dbReference type="AlphaFoldDB" id="A0A438DQD9"/>
<feature type="region of interest" description="Disordered" evidence="2">
    <location>
        <begin position="124"/>
        <end position="160"/>
    </location>
</feature>
<dbReference type="EMBL" id="QGNW01001531">
    <property type="protein sequence ID" value="RVW37676.1"/>
    <property type="molecule type" value="Genomic_DNA"/>
</dbReference>
<dbReference type="PROSITE" id="PS50158">
    <property type="entry name" value="ZF_CCHC"/>
    <property type="match status" value="1"/>
</dbReference>
<dbReference type="GO" id="GO:0008270">
    <property type="term" value="F:zinc ion binding"/>
    <property type="evidence" value="ECO:0007669"/>
    <property type="project" value="UniProtKB-KW"/>
</dbReference>
<dbReference type="Pfam" id="PF00098">
    <property type="entry name" value="zf-CCHC"/>
    <property type="match status" value="1"/>
</dbReference>
<evidence type="ECO:0000256" key="1">
    <source>
        <dbReference type="PROSITE-ProRule" id="PRU00047"/>
    </source>
</evidence>
<evidence type="ECO:0000313" key="4">
    <source>
        <dbReference type="EMBL" id="RVW37676.1"/>
    </source>
</evidence>
<dbReference type="SUPFAM" id="SSF57756">
    <property type="entry name" value="Retrovirus zinc finger-like domains"/>
    <property type="match status" value="1"/>
</dbReference>
<name>A0A438DQD9_VITVI</name>
<evidence type="ECO:0000256" key="2">
    <source>
        <dbReference type="SAM" id="MobiDB-lite"/>
    </source>
</evidence>
<feature type="domain" description="CCHC-type" evidence="3">
    <location>
        <begin position="161"/>
        <end position="177"/>
    </location>
</feature>
<accession>A0A438DQD9</accession>
<keyword evidence="1" id="KW-0863">Zinc-finger</keyword>
<keyword evidence="1" id="KW-0479">Metal-binding</keyword>
<dbReference type="SMART" id="SM00343">
    <property type="entry name" value="ZnF_C2HC"/>
    <property type="match status" value="1"/>
</dbReference>
<dbReference type="InterPro" id="IPR036875">
    <property type="entry name" value="Znf_CCHC_sf"/>
</dbReference>
<proteinExistence type="predicted"/>
<dbReference type="Proteomes" id="UP000288805">
    <property type="component" value="Unassembled WGS sequence"/>
</dbReference>
<organism evidence="4 5">
    <name type="scientific">Vitis vinifera</name>
    <name type="common">Grape</name>
    <dbReference type="NCBI Taxonomy" id="29760"/>
    <lineage>
        <taxon>Eukaryota</taxon>
        <taxon>Viridiplantae</taxon>
        <taxon>Streptophyta</taxon>
        <taxon>Embryophyta</taxon>
        <taxon>Tracheophyta</taxon>
        <taxon>Spermatophyta</taxon>
        <taxon>Magnoliopsida</taxon>
        <taxon>eudicotyledons</taxon>
        <taxon>Gunneridae</taxon>
        <taxon>Pentapetalae</taxon>
        <taxon>rosids</taxon>
        <taxon>Vitales</taxon>
        <taxon>Vitaceae</taxon>
        <taxon>Viteae</taxon>
        <taxon>Vitis</taxon>
    </lineage>
</organism>
<comment type="caution">
    <text evidence="4">The sequence shown here is derived from an EMBL/GenBank/DDBJ whole genome shotgun (WGS) entry which is preliminary data.</text>
</comment>
<sequence length="212" mass="24364">MNILLINENYHFVLKEDCPPMPPANASKAVSEEYNRWIIANNKTRCYLLAAMNEMFGRPSEQARHEAVKAVMNSKMRMVLQTNYIMNHKKCNLTELLNELQSYETLIDDKGGKANIAEANAVVGKASSSRNKKKRNVRNQKDKKKIQKKKRKAVEPKPKGKCFHCNQDGHWKRNCKKYLDELKQKKKQGASNHVCISLKMLESSKDLEEGLS</sequence>
<feature type="compositionally biased region" description="Basic residues" evidence="2">
    <location>
        <begin position="130"/>
        <end position="152"/>
    </location>
</feature>
<gene>
    <name evidence="4" type="ORF">CK203_110594</name>
</gene>
<dbReference type="InterPro" id="IPR001878">
    <property type="entry name" value="Znf_CCHC"/>
</dbReference>
<protein>
    <recommendedName>
        <fullName evidence="3">CCHC-type domain-containing protein</fullName>
    </recommendedName>
</protein>
<evidence type="ECO:0000313" key="5">
    <source>
        <dbReference type="Proteomes" id="UP000288805"/>
    </source>
</evidence>
<keyword evidence="1" id="KW-0862">Zinc</keyword>
<reference evidence="4 5" key="1">
    <citation type="journal article" date="2018" name="PLoS Genet.">
        <title>Population sequencing reveals clonal diversity and ancestral inbreeding in the grapevine cultivar Chardonnay.</title>
        <authorList>
            <person name="Roach M.J."/>
            <person name="Johnson D.L."/>
            <person name="Bohlmann J."/>
            <person name="van Vuuren H.J."/>
            <person name="Jones S.J."/>
            <person name="Pretorius I.S."/>
            <person name="Schmidt S.A."/>
            <person name="Borneman A.R."/>
        </authorList>
    </citation>
    <scope>NUCLEOTIDE SEQUENCE [LARGE SCALE GENOMIC DNA]</scope>
    <source>
        <strain evidence="5">cv. Chardonnay</strain>
        <tissue evidence="4">Leaf</tissue>
    </source>
</reference>
<evidence type="ECO:0000259" key="3">
    <source>
        <dbReference type="PROSITE" id="PS50158"/>
    </source>
</evidence>
<dbReference type="GO" id="GO:0003676">
    <property type="term" value="F:nucleic acid binding"/>
    <property type="evidence" value="ECO:0007669"/>
    <property type="project" value="InterPro"/>
</dbReference>
<dbReference type="Gene3D" id="4.10.60.10">
    <property type="entry name" value="Zinc finger, CCHC-type"/>
    <property type="match status" value="1"/>
</dbReference>